<proteinExistence type="predicted"/>
<dbReference type="InterPro" id="IPR000073">
    <property type="entry name" value="AB_hydrolase_1"/>
</dbReference>
<dbReference type="RefSeq" id="WP_249846949.1">
    <property type="nucleotide sequence ID" value="NZ_JAMGBD010000001.1"/>
</dbReference>
<dbReference type="InterPro" id="IPR051321">
    <property type="entry name" value="PHA/PHB_synthase"/>
</dbReference>
<dbReference type="PANTHER" id="PTHR36837:SF4">
    <property type="entry name" value="BLR0908 PROTEIN"/>
    <property type="match status" value="1"/>
</dbReference>
<feature type="domain" description="AB hydrolase-1" evidence="1">
    <location>
        <begin position="52"/>
        <end position="290"/>
    </location>
</feature>
<sequence>MSKTDAAAARKALAGLDAYAAAPRLPKRPERVAVARVGGAALRDFGGNGSPIVLVPSLINPPHVLDLDDEVSLAGALAKGGRQVLLLDWGKASRRADLDIAGHVETLLLPLLDAVGEPASVIGYCLGGTMAVAAAQLTKMRRLVTLAAPWNFSRYPDESRRALLNLWEQSRAASELLGALPMEVMQAGFWALDPERTVRKFAEFAAADQDGDLVRRFVTLEDWANEGEPLPLPTARELFEKFYRDDAPGSGQWTVGGITVAERPGVPALHFVAGDDLIVPPASAPNGDQVIIPAGHVGMIVGRARTQLHHALSDFLAD</sequence>
<comment type="caution">
    <text evidence="2">The sequence shown here is derived from an EMBL/GenBank/DDBJ whole genome shotgun (WGS) entry which is preliminary data.</text>
</comment>
<dbReference type="Proteomes" id="UP001165363">
    <property type="component" value="Unassembled WGS sequence"/>
</dbReference>
<evidence type="ECO:0000259" key="1">
    <source>
        <dbReference type="Pfam" id="PF00561"/>
    </source>
</evidence>
<name>A0ABT0RKP0_9SPHN</name>
<dbReference type="InterPro" id="IPR029058">
    <property type="entry name" value="AB_hydrolase_fold"/>
</dbReference>
<gene>
    <name evidence="2" type="ORF">LZ536_03740</name>
</gene>
<organism evidence="2 3">
    <name type="scientific">Sphingomonas alba</name>
    <dbReference type="NCBI Taxonomy" id="2908208"/>
    <lineage>
        <taxon>Bacteria</taxon>
        <taxon>Pseudomonadati</taxon>
        <taxon>Pseudomonadota</taxon>
        <taxon>Alphaproteobacteria</taxon>
        <taxon>Sphingomonadales</taxon>
        <taxon>Sphingomonadaceae</taxon>
        <taxon>Sphingomonas</taxon>
    </lineage>
</organism>
<dbReference type="GO" id="GO:0016787">
    <property type="term" value="F:hydrolase activity"/>
    <property type="evidence" value="ECO:0007669"/>
    <property type="project" value="UniProtKB-KW"/>
</dbReference>
<evidence type="ECO:0000313" key="3">
    <source>
        <dbReference type="Proteomes" id="UP001165363"/>
    </source>
</evidence>
<dbReference type="Pfam" id="PF00561">
    <property type="entry name" value="Abhydrolase_1"/>
    <property type="match status" value="1"/>
</dbReference>
<dbReference type="SUPFAM" id="SSF53474">
    <property type="entry name" value="alpha/beta-Hydrolases"/>
    <property type="match status" value="1"/>
</dbReference>
<reference evidence="2" key="1">
    <citation type="submission" date="2022-05" db="EMBL/GenBank/DDBJ databases">
        <authorList>
            <person name="Jo J.-H."/>
            <person name="Im W.-T."/>
        </authorList>
    </citation>
    <scope>NUCLEOTIDE SEQUENCE</scope>
    <source>
        <strain evidence="2">SE158</strain>
    </source>
</reference>
<dbReference type="PANTHER" id="PTHR36837">
    <property type="entry name" value="POLY(3-HYDROXYALKANOATE) POLYMERASE SUBUNIT PHAC"/>
    <property type="match status" value="1"/>
</dbReference>
<protein>
    <submittedName>
        <fullName evidence="2">Alpha/beta fold hydrolase</fullName>
    </submittedName>
</protein>
<accession>A0ABT0RKP0</accession>
<evidence type="ECO:0000313" key="2">
    <source>
        <dbReference type="EMBL" id="MCL6683017.1"/>
    </source>
</evidence>
<dbReference type="EMBL" id="JAMGBD010000001">
    <property type="protein sequence ID" value="MCL6683017.1"/>
    <property type="molecule type" value="Genomic_DNA"/>
</dbReference>
<keyword evidence="3" id="KW-1185">Reference proteome</keyword>
<dbReference type="Gene3D" id="3.40.50.1820">
    <property type="entry name" value="alpha/beta hydrolase"/>
    <property type="match status" value="1"/>
</dbReference>
<keyword evidence="2" id="KW-0378">Hydrolase</keyword>